<evidence type="ECO:0000313" key="4">
    <source>
        <dbReference type="EMBL" id="TCC98583.1"/>
    </source>
</evidence>
<feature type="domain" description="DUF5000" evidence="2">
    <location>
        <begin position="254"/>
        <end position="405"/>
    </location>
</feature>
<dbReference type="InterPro" id="IPR032164">
    <property type="entry name" value="DUF5000"/>
</dbReference>
<dbReference type="AlphaFoldDB" id="A0A4R0NH23"/>
<dbReference type="OrthoDB" id="1312186at2"/>
<dbReference type="Pfam" id="PF17166">
    <property type="entry name" value="DUF5126"/>
    <property type="match status" value="1"/>
</dbReference>
<organism evidence="4 5">
    <name type="scientific">Pedobacter hiemivivus</name>
    <dbReference type="NCBI Taxonomy" id="2530454"/>
    <lineage>
        <taxon>Bacteria</taxon>
        <taxon>Pseudomonadati</taxon>
        <taxon>Bacteroidota</taxon>
        <taxon>Sphingobacteriia</taxon>
        <taxon>Sphingobacteriales</taxon>
        <taxon>Sphingobacteriaceae</taxon>
        <taxon>Pedobacter</taxon>
    </lineage>
</organism>
<dbReference type="PROSITE" id="PS51257">
    <property type="entry name" value="PROKAR_LIPOPROTEIN"/>
    <property type="match status" value="1"/>
</dbReference>
<proteinExistence type="predicted"/>
<feature type="domain" description="DUF5126" evidence="3">
    <location>
        <begin position="128"/>
        <end position="231"/>
    </location>
</feature>
<comment type="caution">
    <text evidence="4">The sequence shown here is derived from an EMBL/GenBank/DDBJ whole genome shotgun (WGS) entry which is preliminary data.</text>
</comment>
<dbReference type="EMBL" id="SJSM01000002">
    <property type="protein sequence ID" value="TCC98583.1"/>
    <property type="molecule type" value="Genomic_DNA"/>
</dbReference>
<reference evidence="4 5" key="1">
    <citation type="submission" date="2019-02" db="EMBL/GenBank/DDBJ databases">
        <title>Pedobacter sp. RP-3-8 sp. nov., isolated from Arctic soil.</title>
        <authorList>
            <person name="Dahal R.H."/>
        </authorList>
    </citation>
    <scope>NUCLEOTIDE SEQUENCE [LARGE SCALE GENOMIC DNA]</scope>
    <source>
        <strain evidence="4 5">RP-3-8</strain>
    </source>
</reference>
<name>A0A4R0NH23_9SPHI</name>
<dbReference type="Proteomes" id="UP000291117">
    <property type="component" value="Unassembled WGS sequence"/>
</dbReference>
<dbReference type="Pfam" id="PF16323">
    <property type="entry name" value="DUF4959"/>
    <property type="match status" value="1"/>
</dbReference>
<evidence type="ECO:0000313" key="5">
    <source>
        <dbReference type="Proteomes" id="UP000291117"/>
    </source>
</evidence>
<dbReference type="Gene3D" id="2.60.120.260">
    <property type="entry name" value="Galactose-binding domain-like"/>
    <property type="match status" value="1"/>
</dbReference>
<dbReference type="InterPro" id="IPR033431">
    <property type="entry name" value="DUF5126"/>
</dbReference>
<gene>
    <name evidence="4" type="ORF">EZ444_04720</name>
</gene>
<dbReference type="InterPro" id="IPR032527">
    <property type="entry name" value="DUF4959"/>
</dbReference>
<evidence type="ECO:0000259" key="3">
    <source>
        <dbReference type="Pfam" id="PF17166"/>
    </source>
</evidence>
<protein>
    <submittedName>
        <fullName evidence="4">DUF4959 domain-containing protein</fullName>
    </submittedName>
</protein>
<accession>A0A4R0NH23</accession>
<feature type="domain" description="DUF4959" evidence="1">
    <location>
        <begin position="22"/>
        <end position="127"/>
    </location>
</feature>
<evidence type="ECO:0000259" key="1">
    <source>
        <dbReference type="Pfam" id="PF16323"/>
    </source>
</evidence>
<evidence type="ECO:0000259" key="2">
    <source>
        <dbReference type="Pfam" id="PF16391"/>
    </source>
</evidence>
<dbReference type="Pfam" id="PF16391">
    <property type="entry name" value="DUF5000"/>
    <property type="match status" value="1"/>
</dbReference>
<sequence length="408" mass="45400">MIMNIKKYILPCLIVLIAGITACKKNNGFNAIISEDKTKPLAISNIKIDNFNGGANITYDLPNSPNILYVLAKYKINDNTARETKSSYYQDTVVVEGFAKEKPYEVTLYTVSRANVMSDPVTVTVNPLTPVYLAVRPSISLSPDFGGVSVIADNPLKKQIGIVVMSYNKNTQSMEIEDQHFTKDAKINYSVTGFASVERQFGVYITDKWGNISDTLQKPIIPLYEETMDKTKFNLLNLSTDSQIAYDWFTRYLWDGKLDGDGWHTASGVPLPYSCSFGIGKTYKLSRFVVYERIGDRYTYKFGNPKEFSLWGTNSSTPDNIRLPVRADEGAVIGNWVNLGNFRFPDPPSGNLPSASNSADEDFVKKGVSFKVPFTAPSVKYLRIAVATIWGNEAAAHLIEVTPYGIPE</sequence>
<keyword evidence="5" id="KW-1185">Reference proteome</keyword>